<dbReference type="PROSITE" id="PS51186">
    <property type="entry name" value="GNAT"/>
    <property type="match status" value="1"/>
</dbReference>
<dbReference type="Pfam" id="PF13302">
    <property type="entry name" value="Acetyltransf_3"/>
    <property type="match status" value="1"/>
</dbReference>
<dbReference type="Gene3D" id="3.40.630.30">
    <property type="match status" value="1"/>
</dbReference>
<dbReference type="EMBL" id="BAAATE010000015">
    <property type="protein sequence ID" value="GAA2672831.1"/>
    <property type="molecule type" value="Genomic_DNA"/>
</dbReference>
<reference evidence="2 3" key="1">
    <citation type="journal article" date="2019" name="Int. J. Syst. Evol. Microbiol.">
        <title>The Global Catalogue of Microorganisms (GCM) 10K type strain sequencing project: providing services to taxonomists for standard genome sequencing and annotation.</title>
        <authorList>
            <consortium name="The Broad Institute Genomics Platform"/>
            <consortium name="The Broad Institute Genome Sequencing Center for Infectious Disease"/>
            <person name="Wu L."/>
            <person name="Ma J."/>
        </authorList>
    </citation>
    <scope>NUCLEOTIDE SEQUENCE [LARGE SCALE GENOMIC DNA]</scope>
    <source>
        <strain evidence="2 3">JCM 6835</strain>
    </source>
</reference>
<dbReference type="InterPro" id="IPR051908">
    <property type="entry name" value="Ribosomal_N-acetyltransferase"/>
</dbReference>
<name>A0ABN3SBB3_9ACTN</name>
<protein>
    <submittedName>
        <fullName evidence="2">GNAT family N-acetyltransferase</fullName>
    </submittedName>
</protein>
<feature type="domain" description="N-acetyltransferase" evidence="1">
    <location>
        <begin position="26"/>
        <end position="162"/>
    </location>
</feature>
<dbReference type="SUPFAM" id="SSF55729">
    <property type="entry name" value="Acyl-CoA N-acyltransferases (Nat)"/>
    <property type="match status" value="1"/>
</dbReference>
<dbReference type="InterPro" id="IPR016181">
    <property type="entry name" value="Acyl_CoA_acyltransferase"/>
</dbReference>
<gene>
    <name evidence="2" type="ORF">GCM10010412_053000</name>
</gene>
<evidence type="ECO:0000313" key="2">
    <source>
        <dbReference type="EMBL" id="GAA2672831.1"/>
    </source>
</evidence>
<proteinExistence type="predicted"/>
<evidence type="ECO:0000259" key="1">
    <source>
        <dbReference type="PROSITE" id="PS51186"/>
    </source>
</evidence>
<sequence>MSEDRISLTPLTVADADEMVDVLSGERLYTFTGGSAPTLEGLRARYTRQVTGRSPDGLEEWRNWIVRRGHDGQAVGYVQATITEQGRKAEIAWVIGLAWQRRGYASQAATALVAWLFDRGVEQVVAHIHPDHAASAAVAAKAGLSPTDQFDDGERLWRAKRS</sequence>
<accession>A0ABN3SBB3</accession>
<dbReference type="PANTHER" id="PTHR43441:SF10">
    <property type="entry name" value="ACETYLTRANSFERASE"/>
    <property type="match status" value="1"/>
</dbReference>
<comment type="caution">
    <text evidence="2">The sequence shown here is derived from an EMBL/GenBank/DDBJ whole genome shotgun (WGS) entry which is preliminary data.</text>
</comment>
<keyword evidence="3" id="KW-1185">Reference proteome</keyword>
<dbReference type="CDD" id="cd04301">
    <property type="entry name" value="NAT_SF"/>
    <property type="match status" value="1"/>
</dbReference>
<dbReference type="RefSeq" id="WP_346150036.1">
    <property type="nucleotide sequence ID" value="NZ_BAAATE010000015.1"/>
</dbReference>
<dbReference type="InterPro" id="IPR000182">
    <property type="entry name" value="GNAT_dom"/>
</dbReference>
<evidence type="ECO:0000313" key="3">
    <source>
        <dbReference type="Proteomes" id="UP001501666"/>
    </source>
</evidence>
<dbReference type="Proteomes" id="UP001501666">
    <property type="component" value="Unassembled WGS sequence"/>
</dbReference>
<dbReference type="PANTHER" id="PTHR43441">
    <property type="entry name" value="RIBOSOMAL-PROTEIN-SERINE ACETYLTRANSFERASE"/>
    <property type="match status" value="1"/>
</dbReference>
<organism evidence="2 3">
    <name type="scientific">Nonomuraea recticatena</name>
    <dbReference type="NCBI Taxonomy" id="46178"/>
    <lineage>
        <taxon>Bacteria</taxon>
        <taxon>Bacillati</taxon>
        <taxon>Actinomycetota</taxon>
        <taxon>Actinomycetes</taxon>
        <taxon>Streptosporangiales</taxon>
        <taxon>Streptosporangiaceae</taxon>
        <taxon>Nonomuraea</taxon>
    </lineage>
</organism>